<dbReference type="STRING" id="1122184.SAMN02745176_02242"/>
<dbReference type="PIRSF" id="PIRSF006230">
    <property type="entry name" value="MG442"/>
    <property type="match status" value="1"/>
</dbReference>
<evidence type="ECO:0000256" key="3">
    <source>
        <dbReference type="ARBA" id="ARBA00023134"/>
    </source>
</evidence>
<gene>
    <name evidence="7" type="ORF">SAMN02745176_02242</name>
</gene>
<dbReference type="InterPro" id="IPR019991">
    <property type="entry name" value="GTP-bd_ribosome_bgen"/>
</dbReference>
<proteinExistence type="inferred from homology"/>
<keyword evidence="8" id="KW-1185">Reference proteome</keyword>
<dbReference type="PANTHER" id="PTHR45782:SF4">
    <property type="entry name" value="MITOCHONDRIAL RIBOSOME-ASSOCIATED GTPASE 1"/>
    <property type="match status" value="1"/>
</dbReference>
<feature type="binding site" evidence="5">
    <location>
        <begin position="58"/>
        <end position="61"/>
    </location>
    <ligand>
        <name>GTP</name>
        <dbReference type="ChEBI" id="CHEBI:37565"/>
    </ligand>
</feature>
<dbReference type="Gene3D" id="3.40.50.300">
    <property type="entry name" value="P-loop containing nucleotide triphosphate hydrolases"/>
    <property type="match status" value="1"/>
</dbReference>
<dbReference type="CDD" id="cd01856">
    <property type="entry name" value="YlqF"/>
    <property type="match status" value="1"/>
</dbReference>
<dbReference type="FunFam" id="3.40.50.300:FF:000590">
    <property type="entry name" value="Ribosome biogenesis GTPase A"/>
    <property type="match status" value="1"/>
</dbReference>
<evidence type="ECO:0000259" key="6">
    <source>
        <dbReference type="PROSITE" id="PS51721"/>
    </source>
</evidence>
<dbReference type="GO" id="GO:0003924">
    <property type="term" value="F:GTPase activity"/>
    <property type="evidence" value="ECO:0007669"/>
    <property type="project" value="TreeGrafter"/>
</dbReference>
<evidence type="ECO:0000313" key="8">
    <source>
        <dbReference type="Proteomes" id="UP000184442"/>
    </source>
</evidence>
<dbReference type="AlphaFoldDB" id="A0A1M6G5G7"/>
<dbReference type="Gene3D" id="1.10.1580.10">
    <property type="match status" value="1"/>
</dbReference>
<keyword evidence="4" id="KW-0963">Cytoplasm</keyword>
<comment type="subcellular location">
    <subcellularLocation>
        <location evidence="4">Cytoplasm</location>
    </subcellularLocation>
</comment>
<comment type="function">
    <text evidence="4">Required for a late step of 50S ribosomal subunit assembly. Has GTPase activity.</text>
</comment>
<feature type="binding site" evidence="5">
    <location>
        <begin position="130"/>
        <end position="135"/>
    </location>
    <ligand>
        <name>GTP</name>
        <dbReference type="ChEBI" id="CHEBI:37565"/>
    </ligand>
</feature>
<dbReference type="InterPro" id="IPR030378">
    <property type="entry name" value="G_CP_dom"/>
</dbReference>
<dbReference type="EMBL" id="FQZS01000014">
    <property type="protein sequence ID" value="SHJ05226.1"/>
    <property type="molecule type" value="Genomic_DNA"/>
</dbReference>
<dbReference type="InterPro" id="IPR023179">
    <property type="entry name" value="GTP-bd_ortho_bundle_sf"/>
</dbReference>
<dbReference type="NCBIfam" id="TIGR03596">
    <property type="entry name" value="GTPase_YlqF"/>
    <property type="match status" value="1"/>
</dbReference>
<organism evidence="7 8">
    <name type="scientific">Lutispora thermophila DSM 19022</name>
    <dbReference type="NCBI Taxonomy" id="1122184"/>
    <lineage>
        <taxon>Bacteria</taxon>
        <taxon>Bacillati</taxon>
        <taxon>Bacillota</taxon>
        <taxon>Clostridia</taxon>
        <taxon>Lutisporales</taxon>
        <taxon>Lutisporaceae</taxon>
        <taxon>Lutispora</taxon>
    </lineage>
</organism>
<dbReference type="RefSeq" id="WP_073026285.1">
    <property type="nucleotide sequence ID" value="NZ_FQZS01000014.1"/>
</dbReference>
<evidence type="ECO:0000256" key="1">
    <source>
        <dbReference type="ARBA" id="ARBA00014898"/>
    </source>
</evidence>
<accession>A0A1M6G5G7</accession>
<dbReference type="GO" id="GO:0005525">
    <property type="term" value="F:GTP binding"/>
    <property type="evidence" value="ECO:0007669"/>
    <property type="project" value="UniProtKB-KW"/>
</dbReference>
<dbReference type="OrthoDB" id="9779790at2"/>
<feature type="domain" description="CP-type G" evidence="6">
    <location>
        <begin position="11"/>
        <end position="178"/>
    </location>
</feature>
<dbReference type="SUPFAM" id="SSF52540">
    <property type="entry name" value="P-loop containing nucleoside triphosphate hydrolases"/>
    <property type="match status" value="1"/>
</dbReference>
<dbReference type="InterPro" id="IPR016478">
    <property type="entry name" value="GTPase_MTG1"/>
</dbReference>
<name>A0A1M6G5G7_9FIRM</name>
<dbReference type="GO" id="GO:0005737">
    <property type="term" value="C:cytoplasm"/>
    <property type="evidence" value="ECO:0007669"/>
    <property type="project" value="UniProtKB-SubCell"/>
</dbReference>
<dbReference type="GO" id="GO:0006412">
    <property type="term" value="P:translation"/>
    <property type="evidence" value="ECO:0007669"/>
    <property type="project" value="TreeGrafter"/>
</dbReference>
<sequence length="285" mass="32289">MNIQWYPGHMAKAKRKILEELKLVDIAIELLDARIPISSRNPDVDEIVGNKKRIVVLNKSDIADPQLNNEWKEYFEKKGITPIMANAAKGTGLRDILKESKRLMKEDLDRLRSKGLKHKTIRALVIGIPNVGKSTLINKLANRSIAQTGDRPGVTKSKQWIKVNEDFELLDTPGILWPKFDDETVGLNLAFTGAIKDEILDIEDLARKFILKAITDFPDKLYKRYNVELESDSDVECIMNKIGRKRGCILSGDEVDINRTASLILDDFRSGRIGQITLEKPEDIL</sequence>
<evidence type="ECO:0000256" key="2">
    <source>
        <dbReference type="ARBA" id="ARBA00022741"/>
    </source>
</evidence>
<evidence type="ECO:0000313" key="7">
    <source>
        <dbReference type="EMBL" id="SHJ05226.1"/>
    </source>
</evidence>
<feature type="binding site" evidence="5">
    <location>
        <position position="174"/>
    </location>
    <ligand>
        <name>GTP</name>
        <dbReference type="ChEBI" id="CHEBI:37565"/>
    </ligand>
</feature>
<dbReference type="PROSITE" id="PS51721">
    <property type="entry name" value="G_CP"/>
    <property type="match status" value="1"/>
</dbReference>
<dbReference type="PRINTS" id="PR00326">
    <property type="entry name" value="GTP1OBG"/>
</dbReference>
<dbReference type="InterPro" id="IPR027417">
    <property type="entry name" value="P-loop_NTPase"/>
</dbReference>
<keyword evidence="2 4" id="KW-0547">Nucleotide-binding</keyword>
<comment type="similarity">
    <text evidence="4">Belongs to the TRAFAC class YlqF/YawG GTPase family. MTG1 subfamily.</text>
</comment>
<dbReference type="InterPro" id="IPR006073">
    <property type="entry name" value="GTP-bd"/>
</dbReference>
<protein>
    <recommendedName>
        <fullName evidence="1 4">Ribosome biogenesis GTPase A</fullName>
    </recommendedName>
</protein>
<evidence type="ECO:0000256" key="5">
    <source>
        <dbReference type="PIRSR" id="PIRSR006230-1"/>
    </source>
</evidence>
<keyword evidence="3 4" id="KW-0342">GTP-binding</keyword>
<evidence type="ECO:0000256" key="4">
    <source>
        <dbReference type="PIRNR" id="PIRNR006230"/>
    </source>
</evidence>
<dbReference type="Proteomes" id="UP000184442">
    <property type="component" value="Unassembled WGS sequence"/>
</dbReference>
<reference evidence="7 8" key="1">
    <citation type="submission" date="2016-11" db="EMBL/GenBank/DDBJ databases">
        <authorList>
            <person name="Jaros S."/>
            <person name="Januszkiewicz K."/>
            <person name="Wedrychowicz H."/>
        </authorList>
    </citation>
    <scope>NUCLEOTIDE SEQUENCE [LARGE SCALE GENOMIC DNA]</scope>
    <source>
        <strain evidence="7 8">DSM 19022</strain>
    </source>
</reference>
<dbReference type="Pfam" id="PF01926">
    <property type="entry name" value="MMR_HSR1"/>
    <property type="match status" value="1"/>
</dbReference>
<dbReference type="PANTHER" id="PTHR45782">
    <property type="entry name" value="MITOCHONDRIAL RIBOSOME-ASSOCIATED GTPASE 1"/>
    <property type="match status" value="1"/>
</dbReference>